<dbReference type="InterPro" id="IPR038416">
    <property type="entry name" value="Ribosom_S30AE_C_sf"/>
</dbReference>
<comment type="caution">
    <text evidence="5">The sequence shown here is derived from an EMBL/GenBank/DDBJ whole genome shotgun (WGS) entry which is preliminary data.</text>
</comment>
<dbReference type="OrthoDB" id="9794975at2"/>
<dbReference type="InterPro" id="IPR036567">
    <property type="entry name" value="RHF-like"/>
</dbReference>
<evidence type="ECO:0000313" key="5">
    <source>
        <dbReference type="EMBL" id="EMS80116.1"/>
    </source>
</evidence>
<reference evidence="5 6" key="1">
    <citation type="journal article" date="2013" name="Genome Announc.">
        <title>Draft Genome Sequence of Desulfotignum phosphitoxidans DSM 13687 Strain FiPS-3.</title>
        <authorList>
            <person name="Poehlein A."/>
            <person name="Daniel R."/>
            <person name="Simeonova D.D."/>
        </authorList>
    </citation>
    <scope>NUCLEOTIDE SEQUENCE [LARGE SCALE GENOMIC DNA]</scope>
    <source>
        <strain evidence="5 6">DSM 13687</strain>
    </source>
</reference>
<dbReference type="GO" id="GO:0045900">
    <property type="term" value="P:negative regulation of translational elongation"/>
    <property type="evidence" value="ECO:0007669"/>
    <property type="project" value="TreeGrafter"/>
</dbReference>
<dbReference type="Pfam" id="PF16321">
    <property type="entry name" value="Ribosom_S30AE_C"/>
    <property type="match status" value="1"/>
</dbReference>
<name>S0G6K2_9BACT</name>
<dbReference type="EMBL" id="APJX01000003">
    <property type="protein sequence ID" value="EMS80116.1"/>
    <property type="molecule type" value="Genomic_DNA"/>
</dbReference>
<evidence type="ECO:0000256" key="2">
    <source>
        <dbReference type="ARBA" id="ARBA00038695"/>
    </source>
</evidence>
<dbReference type="PANTHER" id="PTHR33231:SF1">
    <property type="entry name" value="30S RIBOSOMAL PROTEIN"/>
    <property type="match status" value="1"/>
</dbReference>
<dbReference type="RefSeq" id="WP_006965454.1">
    <property type="nucleotide sequence ID" value="NZ_APJX01000003.1"/>
</dbReference>
<evidence type="ECO:0000256" key="1">
    <source>
        <dbReference type="ARBA" id="ARBA00022845"/>
    </source>
</evidence>
<dbReference type="NCBIfam" id="TIGR00741">
    <property type="entry name" value="yfiA"/>
    <property type="match status" value="1"/>
</dbReference>
<proteinExistence type="predicted"/>
<dbReference type="Pfam" id="PF02482">
    <property type="entry name" value="Ribosomal_S30AE"/>
    <property type="match status" value="1"/>
</dbReference>
<evidence type="ECO:0000259" key="4">
    <source>
        <dbReference type="Pfam" id="PF16321"/>
    </source>
</evidence>
<dbReference type="InterPro" id="IPR003489">
    <property type="entry name" value="RHF/RaiA"/>
</dbReference>
<organism evidence="5 6">
    <name type="scientific">Desulfotignum phosphitoxidans DSM 13687</name>
    <dbReference type="NCBI Taxonomy" id="1286635"/>
    <lineage>
        <taxon>Bacteria</taxon>
        <taxon>Pseudomonadati</taxon>
        <taxon>Thermodesulfobacteriota</taxon>
        <taxon>Desulfobacteria</taxon>
        <taxon>Desulfobacterales</taxon>
        <taxon>Desulfobacteraceae</taxon>
        <taxon>Desulfotignum</taxon>
    </lineage>
</organism>
<gene>
    <name evidence="5" type="primary">smpA</name>
    <name evidence="5" type="ORF">Dpo_3c02600</name>
</gene>
<dbReference type="PANTHER" id="PTHR33231">
    <property type="entry name" value="30S RIBOSOMAL PROTEIN"/>
    <property type="match status" value="1"/>
</dbReference>
<dbReference type="Gene3D" id="3.30.505.50">
    <property type="entry name" value="Sigma 54 modulation/S30EA ribosomal protein, C-terminal domain"/>
    <property type="match status" value="1"/>
</dbReference>
<dbReference type="AlphaFoldDB" id="S0G6K2"/>
<dbReference type="Proteomes" id="UP000014216">
    <property type="component" value="Unassembled WGS sequence"/>
</dbReference>
<keyword evidence="6" id="KW-1185">Reference proteome</keyword>
<dbReference type="GO" id="GO:0022627">
    <property type="term" value="C:cytosolic small ribosomal subunit"/>
    <property type="evidence" value="ECO:0007669"/>
    <property type="project" value="TreeGrafter"/>
</dbReference>
<keyword evidence="1" id="KW-0810">Translation regulation</keyword>
<dbReference type="GO" id="GO:0043024">
    <property type="term" value="F:ribosomal small subunit binding"/>
    <property type="evidence" value="ECO:0007669"/>
    <property type="project" value="TreeGrafter"/>
</dbReference>
<protein>
    <recommendedName>
        <fullName evidence="3">Ribosome hibernation promoting factor</fullName>
    </recommendedName>
</protein>
<feature type="domain" description="Sigma 54 modulation/S30EA ribosomal protein C-terminal" evidence="4">
    <location>
        <begin position="128"/>
        <end position="175"/>
    </location>
</feature>
<accession>S0G6K2</accession>
<dbReference type="Gene3D" id="3.30.160.100">
    <property type="entry name" value="Ribosome hibernation promotion factor-like"/>
    <property type="match status" value="1"/>
</dbReference>
<comment type="subunit">
    <text evidence="2">Associates exclusively with 100S ribosomes, which are dimers of 70S ribosomes.</text>
</comment>
<dbReference type="SUPFAM" id="SSF69754">
    <property type="entry name" value="Ribosome binding protein Y (YfiA homologue)"/>
    <property type="match status" value="1"/>
</dbReference>
<dbReference type="CDD" id="cd00552">
    <property type="entry name" value="RaiA"/>
    <property type="match status" value="1"/>
</dbReference>
<dbReference type="InterPro" id="IPR050574">
    <property type="entry name" value="HPF/YfiA_ribosome-assoc"/>
</dbReference>
<dbReference type="InterPro" id="IPR032528">
    <property type="entry name" value="Ribosom_S30AE_C"/>
</dbReference>
<evidence type="ECO:0000256" key="3">
    <source>
        <dbReference type="ARBA" id="ARBA00041148"/>
    </source>
</evidence>
<sequence length="180" mass="20637">MQTTVTFKKIDPSDPLKSYVNKKLDKFDRMLDSPADAHVVLSVEKIRHIAEITLTCDKLNIHARESSENMYSSIDILMDKVRAQIKKHKEKIKQHMSGKKQSLLDTAEFDRSPMQQPDFQGFDDLVMETLDTKPMDIIDAVNEFNSGRHTFFVFNNARTEQLNVLYKHNNGKLGLIQPGG</sequence>
<evidence type="ECO:0000313" key="6">
    <source>
        <dbReference type="Proteomes" id="UP000014216"/>
    </source>
</evidence>